<evidence type="ECO:0000313" key="2">
    <source>
        <dbReference type="EMBL" id="KAK7194146.1"/>
    </source>
</evidence>
<reference evidence="2 3" key="1">
    <citation type="journal article" date="2021" name="MBio">
        <title>A New Model Trypanosomatid, Novymonas esmeraldas: Genomic Perception of Its 'Candidatus Pandoraea novymonadis' Endosymbiont.</title>
        <authorList>
            <person name="Zakharova A."/>
            <person name="Saura A."/>
            <person name="Butenko A."/>
            <person name="Podesvova L."/>
            <person name="Warmusova S."/>
            <person name="Kostygov A.Y."/>
            <person name="Nenarokova A."/>
            <person name="Lukes J."/>
            <person name="Opperdoes F.R."/>
            <person name="Yurchenko V."/>
        </authorList>
    </citation>
    <scope>NUCLEOTIDE SEQUENCE [LARGE SCALE GENOMIC DNA]</scope>
    <source>
        <strain evidence="2 3">E262AT.01</strain>
    </source>
</reference>
<comment type="caution">
    <text evidence="2">The sequence shown here is derived from an EMBL/GenBank/DDBJ whole genome shotgun (WGS) entry which is preliminary data.</text>
</comment>
<dbReference type="Proteomes" id="UP001430356">
    <property type="component" value="Unassembled WGS sequence"/>
</dbReference>
<feature type="region of interest" description="Disordered" evidence="1">
    <location>
        <begin position="198"/>
        <end position="226"/>
    </location>
</feature>
<protein>
    <submittedName>
        <fullName evidence="2">Uncharacterized protein</fullName>
    </submittedName>
</protein>
<feature type="region of interest" description="Disordered" evidence="1">
    <location>
        <begin position="112"/>
        <end position="181"/>
    </location>
</feature>
<dbReference type="AlphaFoldDB" id="A0AAW0EKG8"/>
<dbReference type="EMBL" id="JAECZO010000032">
    <property type="protein sequence ID" value="KAK7194146.1"/>
    <property type="molecule type" value="Genomic_DNA"/>
</dbReference>
<sequence>MDSHPNPMHMLLAHQYLSGPYPSTCAGGAETADDDEALPTSPPPQQPKRRPRPPFSAPASAAARSGEYVPFVYSSVNRFTHQLPETLGAHYPAAPYYSGRNEFDTQLLREAAASRRRGGRSIGRAQTAGTRGRTVSAASGARSEARPGQDTATANTSSSSSSRSLPQLRKQSPRSPASALRYASRHCTFADTHTTELQSPHLSLQSTMVRSTRKSRPATAEGTTLAPATIPDPCMRCSVRWAACVVRDELAADMLDQLRRSLPTAVQL</sequence>
<accession>A0AAW0EKG8</accession>
<evidence type="ECO:0000256" key="1">
    <source>
        <dbReference type="SAM" id="MobiDB-lite"/>
    </source>
</evidence>
<gene>
    <name evidence="2" type="ORF">NESM_000328200</name>
</gene>
<name>A0AAW0EKG8_9TRYP</name>
<feature type="region of interest" description="Disordered" evidence="1">
    <location>
        <begin position="22"/>
        <end position="63"/>
    </location>
</feature>
<keyword evidence="3" id="KW-1185">Reference proteome</keyword>
<organism evidence="2 3">
    <name type="scientific">Novymonas esmeraldas</name>
    <dbReference type="NCBI Taxonomy" id="1808958"/>
    <lineage>
        <taxon>Eukaryota</taxon>
        <taxon>Discoba</taxon>
        <taxon>Euglenozoa</taxon>
        <taxon>Kinetoplastea</taxon>
        <taxon>Metakinetoplastina</taxon>
        <taxon>Trypanosomatida</taxon>
        <taxon>Trypanosomatidae</taxon>
        <taxon>Novymonas</taxon>
    </lineage>
</organism>
<evidence type="ECO:0000313" key="3">
    <source>
        <dbReference type="Proteomes" id="UP001430356"/>
    </source>
</evidence>
<proteinExistence type="predicted"/>
<feature type="compositionally biased region" description="Polar residues" evidence="1">
    <location>
        <begin position="198"/>
        <end position="210"/>
    </location>
</feature>